<dbReference type="InterPro" id="IPR029058">
    <property type="entry name" value="AB_hydrolase_fold"/>
</dbReference>
<dbReference type="InterPro" id="IPR009199">
    <property type="entry name" value="PhoPQ-act_pathogen-rel_PqaA"/>
</dbReference>
<keyword evidence="4" id="KW-1185">Reference proteome</keyword>
<dbReference type="Proteomes" id="UP000790096">
    <property type="component" value="Unassembled WGS sequence"/>
</dbReference>
<gene>
    <name evidence="3" type="ORF">HH682_10875</name>
</gene>
<reference evidence="3 4" key="1">
    <citation type="submission" date="2020-04" db="EMBL/GenBank/DDBJ databases">
        <title>Genome sequencing of Rosenbergiella species.</title>
        <authorList>
            <person name="Alvarez-Perez S."/>
            <person name="Lievens B."/>
        </authorList>
    </citation>
    <scope>NUCLEOTIDE SEQUENCE [LARGE SCALE GENOMIC DNA]</scope>
    <source>
        <strain evidence="3 4">S61</strain>
    </source>
</reference>
<organism evidence="3 4">
    <name type="scientific">Rosenbergiella gaditana</name>
    <dbReference type="NCBI Taxonomy" id="2726987"/>
    <lineage>
        <taxon>Bacteria</taxon>
        <taxon>Pseudomonadati</taxon>
        <taxon>Pseudomonadota</taxon>
        <taxon>Gammaproteobacteria</taxon>
        <taxon>Enterobacterales</taxon>
        <taxon>Erwiniaceae</taxon>
        <taxon>Rosenbergiella</taxon>
    </lineage>
</organism>
<evidence type="ECO:0000256" key="2">
    <source>
        <dbReference type="SAM" id="SignalP"/>
    </source>
</evidence>
<feature type="signal peptide" evidence="2">
    <location>
        <begin position="1"/>
        <end position="19"/>
    </location>
</feature>
<keyword evidence="2" id="KW-0732">Signal</keyword>
<feature type="chain" id="PRO_5046268040" evidence="2">
    <location>
        <begin position="20"/>
        <end position="494"/>
    </location>
</feature>
<protein>
    <submittedName>
        <fullName evidence="3">PhoPQ-regulated protein</fullName>
    </submittedName>
</protein>
<accession>A0ABS5SYD1</accession>
<dbReference type="Gene3D" id="3.40.50.1820">
    <property type="entry name" value="alpha/beta hydrolase"/>
    <property type="match status" value="1"/>
</dbReference>
<evidence type="ECO:0000256" key="1">
    <source>
        <dbReference type="SAM" id="MobiDB-lite"/>
    </source>
</evidence>
<dbReference type="PIRSF" id="PIRSF014728">
    <property type="entry name" value="PqaA"/>
    <property type="match status" value="1"/>
</dbReference>
<sequence length="494" mass="54234">MKIKVLALAMLSISPNCLALSAGAPPQHTQLTHSISDYRISLAALPLDYSLLEKKSLPGVTVQRYNLNSQTWSPQGVVTPQRWQNGVDIYIPDSARNKNALVVINNGSNVNSSGTPVAPTNFSQEELSRIAVATRTVVISVSNVPNQLLTYRGLPTPLGEDDSVAYSWQLFIGDTQKYQNASLHIPMAASVSQAFRLAKQELAPLNITKFIVTGASKRGWAAWLTALSDPDVDAVVPFVMDLLDTKKSLEHMYQSYGKNWPIAFYPYYKQGVDQQIGSDNFASLMTLEDPLAYLNTDLGDRLTIAKYIINASGDDFYVPDNSHFYYGQLPGVKSLRVVPNSTHNGILAIAEQSLITFVNRFQNQQKLPVMTETVQGSKEGKKALTVSFSEKPVTVLQWTATNPVARDFRYACAIRYRSAPVNLVGHEKPSIPLPSPERGWQATYIEATFSDGYVATSQVYITPDDKYPQVAPPSTGGACQTLPGRGLNPVSVKR</sequence>
<dbReference type="EMBL" id="JABBFR010000014">
    <property type="protein sequence ID" value="MBT0724917.1"/>
    <property type="molecule type" value="Genomic_DNA"/>
</dbReference>
<name>A0ABS5SYD1_9GAMM</name>
<evidence type="ECO:0000313" key="3">
    <source>
        <dbReference type="EMBL" id="MBT0724917.1"/>
    </source>
</evidence>
<evidence type="ECO:0000313" key="4">
    <source>
        <dbReference type="Proteomes" id="UP000790096"/>
    </source>
</evidence>
<comment type="caution">
    <text evidence="3">The sequence shown here is derived from an EMBL/GenBank/DDBJ whole genome shotgun (WGS) entry which is preliminary data.</text>
</comment>
<dbReference type="PANTHER" id="PTHR31497">
    <property type="entry name" value="AUTOCRINE PROLIFERATION REPRESSOR PROTEIN A"/>
    <property type="match status" value="1"/>
</dbReference>
<dbReference type="PANTHER" id="PTHR31497:SF0">
    <property type="entry name" value="AUTOCRINE PROLIFERATION REPRESSOR PROTEIN A"/>
    <property type="match status" value="1"/>
</dbReference>
<dbReference type="SUPFAM" id="SSF53474">
    <property type="entry name" value="alpha/beta-Hydrolases"/>
    <property type="match status" value="1"/>
</dbReference>
<dbReference type="Pfam" id="PF10142">
    <property type="entry name" value="PhoPQ_related"/>
    <property type="match status" value="1"/>
</dbReference>
<dbReference type="RefSeq" id="WP_214237577.1">
    <property type="nucleotide sequence ID" value="NZ_JABBFR010000014.1"/>
</dbReference>
<proteinExistence type="predicted"/>
<feature type="region of interest" description="Disordered" evidence="1">
    <location>
        <begin position="466"/>
        <end position="494"/>
    </location>
</feature>